<dbReference type="InterPro" id="IPR016192">
    <property type="entry name" value="APOBEC/CMP_deaminase_Zn-bd"/>
</dbReference>
<proteinExistence type="inferred from homology"/>
<evidence type="ECO:0000256" key="4">
    <source>
        <dbReference type="ARBA" id="ARBA00022801"/>
    </source>
</evidence>
<evidence type="ECO:0000256" key="5">
    <source>
        <dbReference type="ARBA" id="ARBA00022833"/>
    </source>
</evidence>
<protein>
    <submittedName>
        <fullName evidence="9">Cell division protein DedD</fullName>
    </submittedName>
</protein>
<dbReference type="RefSeq" id="WP_126862921.1">
    <property type="nucleotide sequence ID" value="NZ_JAUSTX010000003.1"/>
</dbReference>
<dbReference type="PANTHER" id="PTHR11086">
    <property type="entry name" value="DEOXYCYTIDYLATE DEAMINASE-RELATED"/>
    <property type="match status" value="1"/>
</dbReference>
<dbReference type="CDD" id="cd01286">
    <property type="entry name" value="deoxycytidylate_deaminase"/>
    <property type="match status" value="1"/>
</dbReference>
<sequence>MERKSWDEYFLDIAEEVSSRSTCPRLHVGCVIVKDKHIVSTGYNGSIHGHEHCEDAGCLINESGRCVRTLHAEANAVLHAERDNLKGAAAYITHEPCETCAKILAQVGLERIVYRNAYPNTLNQYFLKDIRVDHLPGEAG</sequence>
<dbReference type="GO" id="GO:0005737">
    <property type="term" value="C:cytoplasm"/>
    <property type="evidence" value="ECO:0007669"/>
    <property type="project" value="TreeGrafter"/>
</dbReference>
<dbReference type="PANTHER" id="PTHR11086:SF18">
    <property type="entry name" value="DEOXYCYTIDYLATE DEAMINASE"/>
    <property type="match status" value="1"/>
</dbReference>
<dbReference type="GO" id="GO:0051301">
    <property type="term" value="P:cell division"/>
    <property type="evidence" value="ECO:0007669"/>
    <property type="project" value="UniProtKB-KW"/>
</dbReference>
<comment type="similarity">
    <text evidence="2">Belongs to the cytidine and deoxycytidylate deaminase family.</text>
</comment>
<keyword evidence="10" id="KW-1185">Reference proteome</keyword>
<name>A0A433HWA0_9BACI</name>
<evidence type="ECO:0000313" key="9">
    <source>
        <dbReference type="EMBL" id="RUQ32630.1"/>
    </source>
</evidence>
<dbReference type="Proteomes" id="UP000267430">
    <property type="component" value="Unassembled WGS sequence"/>
</dbReference>
<evidence type="ECO:0000256" key="2">
    <source>
        <dbReference type="ARBA" id="ARBA00006576"/>
    </source>
</evidence>
<dbReference type="Gene3D" id="3.40.140.10">
    <property type="entry name" value="Cytidine Deaminase, domain 2"/>
    <property type="match status" value="1"/>
</dbReference>
<dbReference type="PROSITE" id="PS00903">
    <property type="entry name" value="CYT_DCMP_DEAMINASES_1"/>
    <property type="match status" value="1"/>
</dbReference>
<feature type="binding site" evidence="7">
    <location>
        <position position="97"/>
    </location>
    <ligand>
        <name>Zn(2+)</name>
        <dbReference type="ChEBI" id="CHEBI:29105"/>
        <note>catalytic</note>
    </ligand>
</feature>
<keyword evidence="9" id="KW-0131">Cell cycle</keyword>
<feature type="binding site" evidence="7">
    <location>
        <position position="71"/>
    </location>
    <ligand>
        <name>Zn(2+)</name>
        <dbReference type="ChEBI" id="CHEBI:29105"/>
        <note>catalytic</note>
    </ligand>
</feature>
<keyword evidence="4" id="KW-0378">Hydrolase</keyword>
<dbReference type="PROSITE" id="PS51747">
    <property type="entry name" value="CYT_DCMP_DEAMINASES_2"/>
    <property type="match status" value="1"/>
</dbReference>
<keyword evidence="3 7" id="KW-0479">Metal-binding</keyword>
<keyword evidence="9" id="KW-0132">Cell division</keyword>
<dbReference type="GO" id="GO:0008270">
    <property type="term" value="F:zinc ion binding"/>
    <property type="evidence" value="ECO:0007669"/>
    <property type="project" value="InterPro"/>
</dbReference>
<dbReference type="AlphaFoldDB" id="A0A433HWA0"/>
<evidence type="ECO:0000259" key="8">
    <source>
        <dbReference type="PROSITE" id="PS51747"/>
    </source>
</evidence>
<dbReference type="InterPro" id="IPR002125">
    <property type="entry name" value="CMP_dCMP_dom"/>
</dbReference>
<evidence type="ECO:0000256" key="3">
    <source>
        <dbReference type="ARBA" id="ARBA00022723"/>
    </source>
</evidence>
<dbReference type="GO" id="GO:0006220">
    <property type="term" value="P:pyrimidine nucleotide metabolic process"/>
    <property type="evidence" value="ECO:0007669"/>
    <property type="project" value="InterPro"/>
</dbReference>
<accession>A0A433HWA0</accession>
<evidence type="ECO:0000256" key="1">
    <source>
        <dbReference type="ARBA" id="ARBA00001947"/>
    </source>
</evidence>
<dbReference type="InterPro" id="IPR016193">
    <property type="entry name" value="Cytidine_deaminase-like"/>
</dbReference>
<dbReference type="PIRSF" id="PIRSF006019">
    <property type="entry name" value="dCMP_deaminase"/>
    <property type="match status" value="1"/>
</dbReference>
<feature type="domain" description="CMP/dCMP-type deaminase" evidence="8">
    <location>
        <begin position="5"/>
        <end position="140"/>
    </location>
</feature>
<evidence type="ECO:0000256" key="6">
    <source>
        <dbReference type="PIRSR" id="PIRSR006019-1"/>
    </source>
</evidence>
<gene>
    <name evidence="9" type="ORF">ELQ35_00600</name>
</gene>
<feature type="active site" description="Proton donor" evidence="6">
    <location>
        <position position="73"/>
    </location>
</feature>
<evidence type="ECO:0000256" key="7">
    <source>
        <dbReference type="PIRSR" id="PIRSR006019-2"/>
    </source>
</evidence>
<reference evidence="9 10" key="1">
    <citation type="submission" date="2018-12" db="EMBL/GenBank/DDBJ databases">
        <title>Bacillus chawlae sp. nov., Bacillus glennii sp. nov., and Bacillus saganii sp. nov. Isolated from the Vehicle Assembly Building at Kennedy Space Center where the Viking Spacecraft were Assembled.</title>
        <authorList>
            <person name="Seuylemezian A."/>
            <person name="Vaishampayan P."/>
        </authorList>
    </citation>
    <scope>NUCLEOTIDE SEQUENCE [LARGE SCALE GENOMIC DNA]</scope>
    <source>
        <strain evidence="9 10">L5</strain>
    </source>
</reference>
<dbReference type="SUPFAM" id="SSF53927">
    <property type="entry name" value="Cytidine deaminase-like"/>
    <property type="match status" value="1"/>
</dbReference>
<comment type="caution">
    <text evidence="9">The sequence shown here is derived from an EMBL/GenBank/DDBJ whole genome shotgun (WGS) entry which is preliminary data.</text>
</comment>
<dbReference type="InterPro" id="IPR016473">
    <property type="entry name" value="dCMP_deaminase"/>
</dbReference>
<dbReference type="OrthoDB" id="9788517at2"/>
<dbReference type="InterPro" id="IPR035105">
    <property type="entry name" value="Deoxycytidylate_deaminase_dom"/>
</dbReference>
<comment type="cofactor">
    <cofactor evidence="1 7">
        <name>Zn(2+)</name>
        <dbReference type="ChEBI" id="CHEBI:29105"/>
    </cofactor>
</comment>
<evidence type="ECO:0000313" key="10">
    <source>
        <dbReference type="Proteomes" id="UP000267430"/>
    </source>
</evidence>
<dbReference type="InterPro" id="IPR015517">
    <property type="entry name" value="dCMP_deaminase-rel"/>
</dbReference>
<dbReference type="Pfam" id="PF00383">
    <property type="entry name" value="dCMP_cyt_deam_1"/>
    <property type="match status" value="1"/>
</dbReference>
<keyword evidence="5 7" id="KW-0862">Zinc</keyword>
<dbReference type="EMBL" id="RYZZ01000001">
    <property type="protein sequence ID" value="RUQ32630.1"/>
    <property type="molecule type" value="Genomic_DNA"/>
</dbReference>
<dbReference type="GO" id="GO:0004132">
    <property type="term" value="F:dCMP deaminase activity"/>
    <property type="evidence" value="ECO:0007669"/>
    <property type="project" value="InterPro"/>
</dbReference>
<organism evidence="9 10">
    <name type="scientific">Peribacillus cavernae</name>
    <dbReference type="NCBI Taxonomy" id="1674310"/>
    <lineage>
        <taxon>Bacteria</taxon>
        <taxon>Bacillati</taxon>
        <taxon>Bacillota</taxon>
        <taxon>Bacilli</taxon>
        <taxon>Bacillales</taxon>
        <taxon>Bacillaceae</taxon>
        <taxon>Peribacillus</taxon>
    </lineage>
</organism>
<feature type="binding site" evidence="7">
    <location>
        <position position="100"/>
    </location>
    <ligand>
        <name>Zn(2+)</name>
        <dbReference type="ChEBI" id="CHEBI:29105"/>
        <note>catalytic</note>
    </ligand>
</feature>